<comment type="caution">
    <text evidence="4">The sequence shown here is derived from an EMBL/GenBank/DDBJ whole genome shotgun (WGS) entry which is preliminary data.</text>
</comment>
<accession>X8IU12</accession>
<dbReference type="EMBL" id="JATN01000322">
    <property type="protein sequence ID" value="EUC53603.1"/>
    <property type="molecule type" value="Genomic_DNA"/>
</dbReference>
<dbReference type="PROSITE" id="PS50157">
    <property type="entry name" value="ZINC_FINGER_C2H2_2"/>
    <property type="match status" value="1"/>
</dbReference>
<evidence type="ECO:0000313" key="4">
    <source>
        <dbReference type="EMBL" id="EUC53603.1"/>
    </source>
</evidence>
<evidence type="ECO:0000313" key="5">
    <source>
        <dbReference type="Proteomes" id="UP000030108"/>
    </source>
</evidence>
<dbReference type="GO" id="GO:0008270">
    <property type="term" value="F:zinc ion binding"/>
    <property type="evidence" value="ECO:0007669"/>
    <property type="project" value="UniProtKB-KW"/>
</dbReference>
<sequence length="302" mass="34528">MTPKEKYAGKNMQARRGKDKPKDLWTRRDNIELEHDSDDEVSNPSDLIPSPYTPTCKGYSLESDLVKEVSACYYFVVPVQQEQSLTETAVFSLSPERRMVSLVDHIDANSSFYPYHVDLSFDTIIHFTIEGLRYQWDIQRGTLTILLSEKLRADSSVRAPEPLSVCLYTNLEDAMVCVDMLRFNDLTLQDDLGFDPFSSPLTNSDSFTALNVPVAFFGPSPSQENIDRWIDEIVARHQTTRDETYLKCPEAGCIDTARRPHALKTHLYTHYGIKPFVCTMCGIYVLTEANRLRHIKKGEWVV</sequence>
<evidence type="ECO:0000256" key="1">
    <source>
        <dbReference type="PROSITE-ProRule" id="PRU00042"/>
    </source>
</evidence>
<dbReference type="InterPro" id="IPR036236">
    <property type="entry name" value="Znf_C2H2_sf"/>
</dbReference>
<evidence type="ECO:0000259" key="3">
    <source>
        <dbReference type="PROSITE" id="PS50157"/>
    </source>
</evidence>
<keyword evidence="1" id="KW-0863">Zinc-finger</keyword>
<keyword evidence="1" id="KW-0479">Metal-binding</keyword>
<dbReference type="Gene3D" id="3.30.160.60">
    <property type="entry name" value="Classic Zinc Finger"/>
    <property type="match status" value="1"/>
</dbReference>
<reference evidence="5" key="1">
    <citation type="journal article" date="2014" name="Genome Announc.">
        <title>Draft genome sequence of the plant-pathogenic soil fungus Rhizoctonia solani anastomosis group 3 strain Rhs1AP.</title>
        <authorList>
            <person name="Cubeta M.A."/>
            <person name="Thomas E."/>
            <person name="Dean R.A."/>
            <person name="Jabaji S."/>
            <person name="Neate S.M."/>
            <person name="Tavantzis S."/>
            <person name="Toda T."/>
            <person name="Vilgalys R."/>
            <person name="Bharathan N."/>
            <person name="Fedorova-Abrams N."/>
            <person name="Pakala S.B."/>
            <person name="Pakala S.M."/>
            <person name="Zafar N."/>
            <person name="Joardar V."/>
            <person name="Losada L."/>
            <person name="Nierman W.C."/>
        </authorList>
    </citation>
    <scope>NUCLEOTIDE SEQUENCE [LARGE SCALE GENOMIC DNA]</scope>
    <source>
        <strain evidence="5">AG-3</strain>
    </source>
</reference>
<name>X8IU12_9AGAM</name>
<keyword evidence="1" id="KW-0862">Zinc</keyword>
<dbReference type="InterPro" id="IPR013087">
    <property type="entry name" value="Znf_C2H2_type"/>
</dbReference>
<organism evidence="4 5">
    <name type="scientific">Rhizoctonia solani AG-3 Rhs1AP</name>
    <dbReference type="NCBI Taxonomy" id="1086054"/>
    <lineage>
        <taxon>Eukaryota</taxon>
        <taxon>Fungi</taxon>
        <taxon>Dikarya</taxon>
        <taxon>Basidiomycota</taxon>
        <taxon>Agaricomycotina</taxon>
        <taxon>Agaricomycetes</taxon>
        <taxon>Cantharellales</taxon>
        <taxon>Ceratobasidiaceae</taxon>
        <taxon>Rhizoctonia</taxon>
    </lineage>
</organism>
<feature type="region of interest" description="Disordered" evidence="2">
    <location>
        <begin position="1"/>
        <end position="26"/>
    </location>
</feature>
<gene>
    <name evidence="4" type="ORF">RSOL_013320</name>
</gene>
<dbReference type="AlphaFoldDB" id="X8IU12"/>
<proteinExistence type="predicted"/>
<dbReference type="OrthoDB" id="3262349at2759"/>
<dbReference type="Proteomes" id="UP000030108">
    <property type="component" value="Unassembled WGS sequence"/>
</dbReference>
<dbReference type="SUPFAM" id="SSF57667">
    <property type="entry name" value="beta-beta-alpha zinc fingers"/>
    <property type="match status" value="1"/>
</dbReference>
<evidence type="ECO:0000256" key="2">
    <source>
        <dbReference type="SAM" id="MobiDB-lite"/>
    </source>
</evidence>
<protein>
    <recommendedName>
        <fullName evidence="3">C2H2-type domain-containing protein</fullName>
    </recommendedName>
</protein>
<feature type="domain" description="C2H2-type" evidence="3">
    <location>
        <begin position="246"/>
        <end position="275"/>
    </location>
</feature>